<dbReference type="PROSITE" id="PS00662">
    <property type="entry name" value="T2SP_E"/>
    <property type="match status" value="1"/>
</dbReference>
<dbReference type="Gene3D" id="3.30.450.90">
    <property type="match status" value="1"/>
</dbReference>
<dbReference type="InterPro" id="IPR001482">
    <property type="entry name" value="T2SS/T4SS_dom"/>
</dbReference>
<dbReference type="PANTHER" id="PTHR30486">
    <property type="entry name" value="TWITCHING MOTILITY PROTEIN PILT"/>
    <property type="match status" value="1"/>
</dbReference>
<sequence>MSVCQLITDSVKQNASDLHLSAGHLPVLRVNGDLHYFGESLLEPEWLSDRLLALLTREQQIQFQQQGQLDFALAIEDIRLRVNLFQQCDGISAAFRFIRNDIPPPKALGIPDSLIAMSNCLDGLVIVAGATGSGKSTTLAALISLINQQSDRHIITLEDPIEFIHHSNRCLIQQREVGRHVESFSQGLRAALRQDPDIILLGELRDAETIHMALTAAETGHLVFATLHTRSAVQSIERIIDVFPAEEKRFVSTQLANSLQAVVCQQLLPCTKGGRIAAYEVLVNTPAVSNMIREGKHHQLLTLLQTGAINGMQTMEQCKSRLLADGLIPGW</sequence>
<dbReference type="Pfam" id="PF00437">
    <property type="entry name" value="T2SSE"/>
    <property type="match status" value="1"/>
</dbReference>
<evidence type="ECO:0000259" key="2">
    <source>
        <dbReference type="PROSITE" id="PS00662"/>
    </source>
</evidence>
<feature type="domain" description="Bacterial type II secretion system protein E" evidence="2">
    <location>
        <begin position="192"/>
        <end position="206"/>
    </location>
</feature>
<dbReference type="InterPro" id="IPR027417">
    <property type="entry name" value="P-loop_NTPase"/>
</dbReference>
<reference evidence="3 4" key="1">
    <citation type="submission" date="2019-03" db="EMBL/GenBank/DDBJ databases">
        <title>Pragia sp. nov. isolated from the gut tract of Carduelis flavirostris.</title>
        <authorList>
            <person name="Ge Y."/>
        </authorList>
    </citation>
    <scope>NUCLEOTIDE SEQUENCE [LARGE SCALE GENOMIC DNA]</scope>
    <source>
        <strain evidence="3 4">CF-458</strain>
    </source>
</reference>
<dbReference type="Gene3D" id="3.40.50.300">
    <property type="entry name" value="P-loop containing nucleotide triphosphate hydrolases"/>
    <property type="match status" value="1"/>
</dbReference>
<dbReference type="InterPro" id="IPR003593">
    <property type="entry name" value="AAA+_ATPase"/>
</dbReference>
<keyword evidence="4" id="KW-1185">Reference proteome</keyword>
<dbReference type="SMART" id="SM00382">
    <property type="entry name" value="AAA"/>
    <property type="match status" value="1"/>
</dbReference>
<evidence type="ECO:0000256" key="1">
    <source>
        <dbReference type="ARBA" id="ARBA00006611"/>
    </source>
</evidence>
<dbReference type="PANTHER" id="PTHR30486:SF6">
    <property type="entry name" value="TYPE IV PILUS RETRACTATION ATPASE PILT"/>
    <property type="match status" value="1"/>
</dbReference>
<dbReference type="GO" id="GO:0016887">
    <property type="term" value="F:ATP hydrolysis activity"/>
    <property type="evidence" value="ECO:0007669"/>
    <property type="project" value="InterPro"/>
</dbReference>
<dbReference type="InterPro" id="IPR006321">
    <property type="entry name" value="PilT/PilU"/>
</dbReference>
<protein>
    <submittedName>
        <fullName evidence="3">PilT/PilU family type 4a pilus ATPase</fullName>
    </submittedName>
</protein>
<name>A0A411WHA2_9GAMM</name>
<dbReference type="NCBIfam" id="TIGR01420">
    <property type="entry name" value="pilT_fam"/>
    <property type="match status" value="1"/>
</dbReference>
<comment type="similarity">
    <text evidence="1">Belongs to the GSP E family.</text>
</comment>
<accession>A0A411WHA2</accession>
<dbReference type="Proteomes" id="UP000293154">
    <property type="component" value="Chromosome"/>
</dbReference>
<dbReference type="OrthoDB" id="9804785at2"/>
<dbReference type="KEGG" id="prag:EKN56_02730"/>
<dbReference type="AlphaFoldDB" id="A0A411WHA2"/>
<dbReference type="EMBL" id="CP034752">
    <property type="protein sequence ID" value="QBH95414.1"/>
    <property type="molecule type" value="Genomic_DNA"/>
</dbReference>
<evidence type="ECO:0000313" key="3">
    <source>
        <dbReference type="EMBL" id="QBH95414.1"/>
    </source>
</evidence>
<dbReference type="RefSeq" id="WP_130590405.1">
    <property type="nucleotide sequence ID" value="NZ_CP034752.1"/>
</dbReference>
<proteinExistence type="inferred from homology"/>
<dbReference type="GO" id="GO:0005524">
    <property type="term" value="F:ATP binding"/>
    <property type="evidence" value="ECO:0007669"/>
    <property type="project" value="InterPro"/>
</dbReference>
<evidence type="ECO:0000313" key="4">
    <source>
        <dbReference type="Proteomes" id="UP000293154"/>
    </source>
</evidence>
<dbReference type="CDD" id="cd01131">
    <property type="entry name" value="PilT"/>
    <property type="match status" value="1"/>
</dbReference>
<organism evidence="3 4">
    <name type="scientific">Limnobaculum zhutongyuii</name>
    <dbReference type="NCBI Taxonomy" id="2498113"/>
    <lineage>
        <taxon>Bacteria</taxon>
        <taxon>Pseudomonadati</taxon>
        <taxon>Pseudomonadota</taxon>
        <taxon>Gammaproteobacteria</taxon>
        <taxon>Enterobacterales</taxon>
        <taxon>Budviciaceae</taxon>
        <taxon>Limnobaculum</taxon>
    </lineage>
</organism>
<dbReference type="InterPro" id="IPR050921">
    <property type="entry name" value="T4SS_GSP_E_ATPase"/>
</dbReference>
<dbReference type="SUPFAM" id="SSF52540">
    <property type="entry name" value="P-loop containing nucleoside triphosphate hydrolases"/>
    <property type="match status" value="1"/>
</dbReference>
<gene>
    <name evidence="3" type="ORF">EKN56_02730</name>
</gene>